<evidence type="ECO:0000313" key="9">
    <source>
        <dbReference type="EMBL" id="OFV66336.1"/>
    </source>
</evidence>
<dbReference type="InterPro" id="IPR018393">
    <property type="entry name" value="NADHpl_OxRdtase_5_subgr"/>
</dbReference>
<feature type="domain" description="NADH-Ubiquinone oxidoreductase (complex I) chain 5 N-terminal" evidence="7">
    <location>
        <begin position="71"/>
        <end position="113"/>
    </location>
</feature>
<protein>
    <submittedName>
        <fullName evidence="8">NADH-quinone oxidoreductase subunit L</fullName>
    </submittedName>
    <submittedName>
        <fullName evidence="9">NADH:quinone oxidoreductase subunit L</fullName>
    </submittedName>
</protein>
<dbReference type="GO" id="GO:0042773">
    <property type="term" value="P:ATP synthesis coupled electron transport"/>
    <property type="evidence" value="ECO:0007669"/>
    <property type="project" value="InterPro"/>
</dbReference>
<feature type="transmembrane region" description="Helical" evidence="5">
    <location>
        <begin position="344"/>
        <end position="362"/>
    </location>
</feature>
<dbReference type="Pfam" id="PF00361">
    <property type="entry name" value="Proton_antipo_M"/>
    <property type="match status" value="1"/>
</dbReference>
<dbReference type="Proteomes" id="UP000885936">
    <property type="component" value="Unassembled WGS sequence"/>
</dbReference>
<reference evidence="9 10" key="1">
    <citation type="submission" date="2016-05" db="EMBL/GenBank/DDBJ databases">
        <title>Microbial consortia oxidize butane by reversing methanogenesis.</title>
        <authorList>
            <person name="Laso-Perez R."/>
            <person name="Richter M."/>
            <person name="Wegener G."/>
            <person name="Musat F."/>
        </authorList>
    </citation>
    <scope>NUCLEOTIDE SEQUENCE [LARGE SCALE GENOMIC DNA]</scope>
    <source>
        <strain evidence="9">BOX1</strain>
    </source>
</reference>
<feature type="transmembrane region" description="Helical" evidence="5">
    <location>
        <begin position="6"/>
        <end position="24"/>
    </location>
</feature>
<reference evidence="8" key="2">
    <citation type="journal article" date="2020" name="mSystems">
        <title>Genome- and Community-Level Interaction Insights into Carbon Utilization and Element Cycling Functions of Hydrothermarchaeota in Hydrothermal Sediment.</title>
        <authorList>
            <person name="Zhou Z."/>
            <person name="Liu Y."/>
            <person name="Xu W."/>
            <person name="Pan J."/>
            <person name="Luo Z.H."/>
            <person name="Li M."/>
        </authorList>
    </citation>
    <scope>NUCLEOTIDE SEQUENCE [LARGE SCALE GENOMIC DNA]</scope>
    <source>
        <strain evidence="8">HyVt-386</strain>
    </source>
</reference>
<dbReference type="Proteomes" id="UP000185779">
    <property type="component" value="Unassembled WGS sequence"/>
</dbReference>
<keyword evidence="4 5" id="KW-0472">Membrane</keyword>
<dbReference type="PRINTS" id="PR01435">
    <property type="entry name" value="NPOXDRDTASE5"/>
</dbReference>
<feature type="transmembrane region" description="Helical" evidence="5">
    <location>
        <begin position="135"/>
        <end position="155"/>
    </location>
</feature>
<evidence type="ECO:0000256" key="2">
    <source>
        <dbReference type="ARBA" id="ARBA00022692"/>
    </source>
</evidence>
<dbReference type="EMBL" id="LYOR01000003">
    <property type="protein sequence ID" value="OFV66336.1"/>
    <property type="molecule type" value="Genomic_DNA"/>
</dbReference>
<dbReference type="Pfam" id="PF00662">
    <property type="entry name" value="Proton_antipo_N"/>
    <property type="match status" value="1"/>
</dbReference>
<evidence type="ECO:0000259" key="6">
    <source>
        <dbReference type="Pfam" id="PF00361"/>
    </source>
</evidence>
<feature type="domain" description="NADH:quinone oxidoreductase/Mrp antiporter transmembrane" evidence="6">
    <location>
        <begin position="129"/>
        <end position="417"/>
    </location>
</feature>
<dbReference type="NCBIfam" id="NF005141">
    <property type="entry name" value="PRK06590.1"/>
    <property type="match status" value="1"/>
</dbReference>
<evidence type="ECO:0000259" key="7">
    <source>
        <dbReference type="Pfam" id="PF00662"/>
    </source>
</evidence>
<dbReference type="PANTHER" id="PTHR42829:SF2">
    <property type="entry name" value="NADH-UBIQUINONE OXIDOREDUCTASE CHAIN 5"/>
    <property type="match status" value="1"/>
</dbReference>
<feature type="transmembrane region" description="Helical" evidence="5">
    <location>
        <begin position="80"/>
        <end position="99"/>
    </location>
</feature>
<dbReference type="GO" id="GO:0008137">
    <property type="term" value="F:NADH dehydrogenase (ubiquinone) activity"/>
    <property type="evidence" value="ECO:0007669"/>
    <property type="project" value="InterPro"/>
</dbReference>
<comment type="caution">
    <text evidence="9">The sequence shown here is derived from an EMBL/GenBank/DDBJ whole genome shotgun (WGS) entry which is preliminary data.</text>
</comment>
<dbReference type="InterPro" id="IPR003945">
    <property type="entry name" value="NU5C-like"/>
</dbReference>
<dbReference type="GO" id="GO:0003954">
    <property type="term" value="F:NADH dehydrogenase activity"/>
    <property type="evidence" value="ECO:0007669"/>
    <property type="project" value="TreeGrafter"/>
</dbReference>
<keyword evidence="3 5" id="KW-1133">Transmembrane helix</keyword>
<sequence length="641" mass="69976">MGWIDYAYWIALLPLIGFVLELFIGKYTWKQGGIFANLTILGSTIISIGTLIEVLGGARIDVSVPWFYQGIVVGYMIDPLAIVMLCMVSFVSLMIHIYALGYMEEDPDKSLYFAETSLFTCGMLGLVLSNNLLQLFIFWELVGLCSYLLIGFWWYKPEAAAAGKKAFLTTRVGDVLFLLGIILLYYNVSHLPEPLTFQYIFSLEVLEAIPPTHLTAIALLFLGGAVGKSSQFPLHVWIPDAMEGPTTVSALIHAATMVTAGIYLVARTYPIFIASPGALVIVAVLGGFTALFAATLGLVVNDIKRVLAYSTISQLGYMLCMLGVGSIIGAFAVGYSLFHLISHAFFKALLFLCSGVVLHGLADTRDLREMGGLLSRMPITAIAMLIGALSLSGFPLTAGFFSKDRIIETAYEYGVATGDYLPWIFILLAALLTAIYTFRLWFMAFTGEPRSYLAEHAHEGSKIMTAPLIVLAAFALGFGILQSRFYEFVGANFDTHLIGELAHLGGYHLHHGGEVPLIIMILPAICAIGGIAIAAGIWYNNRVDLSRYISKSNPIYRLLWNKYYLDYIFKDLIAERLFGFVALLAEAFDRCIIDGIVNGISRAIIAIGSGLKRIQTGVVETYATAVVIGVVILILLIGGVL</sequence>
<feature type="transmembrane region" description="Helical" evidence="5">
    <location>
        <begin position="248"/>
        <end position="266"/>
    </location>
</feature>
<dbReference type="InterPro" id="IPR001516">
    <property type="entry name" value="Proton_antipo_N"/>
</dbReference>
<proteinExistence type="predicted"/>
<accession>A0A1F2P6Q9</accession>
<dbReference type="PRINTS" id="PR01434">
    <property type="entry name" value="NADHDHGNASE5"/>
</dbReference>
<feature type="transmembrane region" description="Helical" evidence="5">
    <location>
        <begin position="111"/>
        <end position="129"/>
    </location>
</feature>
<evidence type="ECO:0000256" key="3">
    <source>
        <dbReference type="ARBA" id="ARBA00022989"/>
    </source>
</evidence>
<feature type="transmembrane region" description="Helical" evidence="5">
    <location>
        <begin position="382"/>
        <end position="401"/>
    </location>
</feature>
<dbReference type="PANTHER" id="PTHR42829">
    <property type="entry name" value="NADH-UBIQUINONE OXIDOREDUCTASE CHAIN 5"/>
    <property type="match status" value="1"/>
</dbReference>
<dbReference type="GO" id="GO:0016020">
    <property type="term" value="C:membrane"/>
    <property type="evidence" value="ECO:0007669"/>
    <property type="project" value="UniProtKB-SubCell"/>
</dbReference>
<evidence type="ECO:0000313" key="8">
    <source>
        <dbReference type="EMBL" id="HEC56411.1"/>
    </source>
</evidence>
<feature type="transmembrane region" description="Helical" evidence="5">
    <location>
        <begin position="463"/>
        <end position="481"/>
    </location>
</feature>
<name>A0A1F2P6Q9_9EURY</name>
<feature type="transmembrane region" description="Helical" evidence="5">
    <location>
        <begin position="421"/>
        <end position="442"/>
    </location>
</feature>
<feature type="transmembrane region" description="Helical" evidence="5">
    <location>
        <begin position="167"/>
        <end position="188"/>
    </location>
</feature>
<feature type="transmembrane region" description="Helical" evidence="5">
    <location>
        <begin position="36"/>
        <end position="60"/>
    </location>
</feature>
<keyword evidence="2 5" id="KW-0812">Transmembrane</keyword>
<dbReference type="EMBL" id="DRIE01000009">
    <property type="protein sequence ID" value="HEC56411.1"/>
    <property type="molecule type" value="Genomic_DNA"/>
</dbReference>
<evidence type="ECO:0000313" key="10">
    <source>
        <dbReference type="Proteomes" id="UP000185779"/>
    </source>
</evidence>
<evidence type="ECO:0000256" key="5">
    <source>
        <dbReference type="SAM" id="Phobius"/>
    </source>
</evidence>
<dbReference type="Gene3D" id="1.20.5.2700">
    <property type="match status" value="1"/>
</dbReference>
<evidence type="ECO:0000256" key="1">
    <source>
        <dbReference type="ARBA" id="ARBA00004141"/>
    </source>
</evidence>
<dbReference type="STRING" id="1839936.SBU_000878"/>
<feature type="transmembrane region" description="Helical" evidence="5">
    <location>
        <begin position="517"/>
        <end position="539"/>
    </location>
</feature>
<dbReference type="GO" id="GO:0015990">
    <property type="term" value="P:electron transport coupled proton transport"/>
    <property type="evidence" value="ECO:0007669"/>
    <property type="project" value="TreeGrafter"/>
</dbReference>
<dbReference type="AlphaFoldDB" id="A0A1F2P6Q9"/>
<evidence type="ECO:0000256" key="4">
    <source>
        <dbReference type="ARBA" id="ARBA00023136"/>
    </source>
</evidence>
<feature type="transmembrane region" description="Helical" evidence="5">
    <location>
        <begin position="208"/>
        <end position="227"/>
    </location>
</feature>
<organism evidence="9 10">
    <name type="scientific">Candidatus Syntropharchaeum butanivorans</name>
    <dbReference type="NCBI Taxonomy" id="1839936"/>
    <lineage>
        <taxon>Archaea</taxon>
        <taxon>Methanobacteriati</taxon>
        <taxon>Methanobacteriota</taxon>
        <taxon>Stenosarchaea group</taxon>
        <taxon>Methanomicrobia</taxon>
        <taxon>Methanosarcinales</taxon>
        <taxon>ANME-2 cluster</taxon>
        <taxon>Candidatus Syntropharchaeum</taxon>
    </lineage>
</organism>
<comment type="subcellular location">
    <subcellularLocation>
        <location evidence="1">Membrane</location>
        <topology evidence="1">Multi-pass membrane protein</topology>
    </subcellularLocation>
</comment>
<keyword evidence="10" id="KW-1185">Reference proteome</keyword>
<feature type="transmembrane region" description="Helical" evidence="5">
    <location>
        <begin position="278"/>
        <end position="303"/>
    </location>
</feature>
<dbReference type="NCBIfam" id="TIGR01974">
    <property type="entry name" value="NDH_I_L"/>
    <property type="match status" value="1"/>
</dbReference>
<feature type="transmembrane region" description="Helical" evidence="5">
    <location>
        <begin position="621"/>
        <end position="640"/>
    </location>
</feature>
<feature type="transmembrane region" description="Helical" evidence="5">
    <location>
        <begin position="315"/>
        <end position="338"/>
    </location>
</feature>
<gene>
    <name evidence="8" type="ORF">ENI32_00765</name>
    <name evidence="9" type="ORF">SBU_000878</name>
</gene>
<dbReference type="InterPro" id="IPR001750">
    <property type="entry name" value="ND/Mrp_TM"/>
</dbReference>
<dbReference type="PATRIC" id="fig|1839936.3.peg.886"/>